<accession>A0A172TF59</accession>
<dbReference type="RefSeq" id="WP_068604691.1">
    <property type="nucleotide sequence ID" value="NZ_CP011388.1"/>
</dbReference>
<gene>
    <name evidence="5" type="ORF">SY83_04640</name>
</gene>
<feature type="domain" description="HTH araC/xylS-type" evidence="4">
    <location>
        <begin position="193"/>
        <end position="291"/>
    </location>
</feature>
<dbReference type="PRINTS" id="PR00032">
    <property type="entry name" value="HTHARAC"/>
</dbReference>
<dbReference type="Proteomes" id="UP000076927">
    <property type="component" value="Chromosome"/>
</dbReference>
<evidence type="ECO:0000256" key="2">
    <source>
        <dbReference type="ARBA" id="ARBA00023125"/>
    </source>
</evidence>
<evidence type="ECO:0000313" key="5">
    <source>
        <dbReference type="EMBL" id="ANE45705.1"/>
    </source>
</evidence>
<dbReference type="InterPro" id="IPR018062">
    <property type="entry name" value="HTH_AraC-typ_CS"/>
</dbReference>
<proteinExistence type="predicted"/>
<dbReference type="EMBL" id="CP011388">
    <property type="protein sequence ID" value="ANE45705.1"/>
    <property type="molecule type" value="Genomic_DNA"/>
</dbReference>
<dbReference type="PANTHER" id="PTHR43280:SF30">
    <property type="entry name" value="MMSAB OPERON REGULATORY PROTEIN"/>
    <property type="match status" value="1"/>
</dbReference>
<dbReference type="PATRIC" id="fig|1178515.4.peg.935"/>
<keyword evidence="2" id="KW-0238">DNA-binding</keyword>
<name>A0A172TF59_9BACL</name>
<dbReference type="GO" id="GO:0043565">
    <property type="term" value="F:sequence-specific DNA binding"/>
    <property type="evidence" value="ECO:0007669"/>
    <property type="project" value="InterPro"/>
</dbReference>
<evidence type="ECO:0000256" key="1">
    <source>
        <dbReference type="ARBA" id="ARBA00023015"/>
    </source>
</evidence>
<dbReference type="OrthoDB" id="192171at2"/>
<dbReference type="Gene3D" id="1.10.10.60">
    <property type="entry name" value="Homeodomain-like"/>
    <property type="match status" value="2"/>
</dbReference>
<dbReference type="PROSITE" id="PS01124">
    <property type="entry name" value="HTH_ARAC_FAMILY_2"/>
    <property type="match status" value="1"/>
</dbReference>
<dbReference type="PANTHER" id="PTHR43280">
    <property type="entry name" value="ARAC-FAMILY TRANSCRIPTIONAL REGULATOR"/>
    <property type="match status" value="1"/>
</dbReference>
<dbReference type="AlphaFoldDB" id="A0A172TF59"/>
<keyword evidence="3" id="KW-0804">Transcription</keyword>
<dbReference type="Pfam" id="PF12833">
    <property type="entry name" value="HTH_18"/>
    <property type="match status" value="1"/>
</dbReference>
<dbReference type="InterPro" id="IPR037923">
    <property type="entry name" value="HTH-like"/>
</dbReference>
<dbReference type="SMART" id="SM00342">
    <property type="entry name" value="HTH_ARAC"/>
    <property type="match status" value="1"/>
</dbReference>
<dbReference type="KEGG" id="pswu:SY83_04640"/>
<evidence type="ECO:0000256" key="3">
    <source>
        <dbReference type="ARBA" id="ARBA00023163"/>
    </source>
</evidence>
<dbReference type="GO" id="GO:0003700">
    <property type="term" value="F:DNA-binding transcription factor activity"/>
    <property type="evidence" value="ECO:0007669"/>
    <property type="project" value="InterPro"/>
</dbReference>
<dbReference type="PROSITE" id="PS00041">
    <property type="entry name" value="HTH_ARAC_FAMILY_1"/>
    <property type="match status" value="1"/>
</dbReference>
<dbReference type="InterPro" id="IPR020449">
    <property type="entry name" value="Tscrpt_reg_AraC-type_HTH"/>
</dbReference>
<dbReference type="STRING" id="1178515.SY83_04640"/>
<dbReference type="SUPFAM" id="SSF51215">
    <property type="entry name" value="Regulatory protein AraC"/>
    <property type="match status" value="1"/>
</dbReference>
<keyword evidence="1" id="KW-0805">Transcription regulation</keyword>
<reference evidence="5 6" key="1">
    <citation type="submission" date="2015-01" db="EMBL/GenBank/DDBJ databases">
        <title>Paenibacillus swuensis/DY6/whole genome sequencing.</title>
        <authorList>
            <person name="Kim M.K."/>
            <person name="Srinivasan S."/>
            <person name="Lee J.-J."/>
        </authorList>
    </citation>
    <scope>NUCLEOTIDE SEQUENCE [LARGE SCALE GENOMIC DNA]</scope>
    <source>
        <strain evidence="5 6">DY6</strain>
    </source>
</reference>
<evidence type="ECO:0000313" key="6">
    <source>
        <dbReference type="Proteomes" id="UP000076927"/>
    </source>
</evidence>
<organism evidence="5 6">
    <name type="scientific">Paenibacillus swuensis</name>
    <dbReference type="NCBI Taxonomy" id="1178515"/>
    <lineage>
        <taxon>Bacteria</taxon>
        <taxon>Bacillati</taxon>
        <taxon>Bacillota</taxon>
        <taxon>Bacilli</taxon>
        <taxon>Bacillales</taxon>
        <taxon>Paenibacillaceae</taxon>
        <taxon>Paenibacillus</taxon>
    </lineage>
</organism>
<dbReference type="InterPro" id="IPR009057">
    <property type="entry name" value="Homeodomain-like_sf"/>
</dbReference>
<sequence>MNVLQFKAPPLPHYITSGFVSDFPAGSKHVGRQNVGVFDLLVVTKGCLYLREEDRSYEVGEGCTLILRPDQAHYPTRPCTETTQHYWLHFQTTGEWSVSDALLPSGGPVSEEEQSSPAWSLEARPFHLQLPQFSRLQKPDSAHSLLARLVALNVSAHLDGARWKQEALFQELLQQLAAEAPGTGPSPGVICARQAAAYLREHYREDVTVQAMGGSLNFHPIYIARCMQAEYGCSPVEYLLRYRMEQAKLLLLQTDYPVTRIAEEVGFNQAAYFTARFTKYEGLSPRRYRQRFAHT</sequence>
<dbReference type="InterPro" id="IPR018060">
    <property type="entry name" value="HTH_AraC"/>
</dbReference>
<evidence type="ECO:0000259" key="4">
    <source>
        <dbReference type="PROSITE" id="PS01124"/>
    </source>
</evidence>
<protein>
    <submittedName>
        <fullName evidence="5">AraC family transcriptional regulator</fullName>
    </submittedName>
</protein>
<dbReference type="SUPFAM" id="SSF46689">
    <property type="entry name" value="Homeodomain-like"/>
    <property type="match status" value="2"/>
</dbReference>
<keyword evidence="6" id="KW-1185">Reference proteome</keyword>